<feature type="region of interest" description="Disordered" evidence="1">
    <location>
        <begin position="392"/>
        <end position="435"/>
    </location>
</feature>
<dbReference type="EMBL" id="FNBM01000004">
    <property type="protein sequence ID" value="SDF75265.1"/>
    <property type="molecule type" value="Genomic_DNA"/>
</dbReference>
<organism evidence="4 5">
    <name type="scientific">Phytopseudomonas seleniipraecipitans</name>
    <dbReference type="NCBI Taxonomy" id="640205"/>
    <lineage>
        <taxon>Bacteria</taxon>
        <taxon>Pseudomonadati</taxon>
        <taxon>Pseudomonadota</taxon>
        <taxon>Gammaproteobacteria</taxon>
        <taxon>Pseudomonadales</taxon>
        <taxon>Pseudomonadaceae</taxon>
        <taxon>Phytopseudomonas</taxon>
    </lineage>
</organism>
<dbReference type="InterPro" id="IPR008900">
    <property type="entry name" value="Zot_N"/>
</dbReference>
<reference evidence="4 5" key="1">
    <citation type="submission" date="2016-10" db="EMBL/GenBank/DDBJ databases">
        <authorList>
            <person name="de Groot N.N."/>
        </authorList>
    </citation>
    <scope>NUCLEOTIDE SEQUENCE [LARGE SCALE GENOMIC DNA]</scope>
    <source>
        <strain evidence="4 5">LMG 25475</strain>
    </source>
</reference>
<accession>A0A1G7NME8</accession>
<protein>
    <submittedName>
        <fullName evidence="4">Zona occludens toxin</fullName>
    </submittedName>
</protein>
<dbReference type="STRING" id="640205.SAMN05216381_2353"/>
<evidence type="ECO:0000259" key="3">
    <source>
        <dbReference type="Pfam" id="PF05707"/>
    </source>
</evidence>
<keyword evidence="2" id="KW-1133">Transmembrane helix</keyword>
<evidence type="ECO:0000313" key="4">
    <source>
        <dbReference type="EMBL" id="SDF75265.1"/>
    </source>
</evidence>
<sequence>MSIKIHHGPNGSYKTSGAIQDDAVRALKEGRLIITNVRGFTLERVLQVMPDLPDSVDIINLDLEKLDDMERMRTWFQWAPRGAFLIFDETQLVFPKAWREKDLERFDYPGGSEEAQKADRPISWLDGWTRHRHWNWDIVLTTPNISYIRDDIRMTCEMAYKHSNLAVIGIGGRYKEAQHDAQLNRPPEKGTIVEFRKIKPDTFKLYQSTATGLAQDTKAGKSLLRSPKLLALLVFMALLIGAVFSLGGVSFGPSTATKSEPIPAAQAPANTPALAAENPAVPPDKSNPLSVSLLGSQQAAVPPIELNHPYAPRSFVVRAVMTTETGGKSMQIGQFDVVDSEGLVIRQSLADLHQLGYQIHIRGSCIVDISHPMGFKGKAFCPGRPAQREEAARRFENGSPVRATPSQPAMAGSLTPARQNVNVVPDGEYASRPWR</sequence>
<keyword evidence="2" id="KW-0472">Membrane</keyword>
<gene>
    <name evidence="4" type="ORF">SAMN05216381_2353</name>
</gene>
<feature type="domain" description="Zona occludens toxin N-terminal" evidence="3">
    <location>
        <begin position="2"/>
        <end position="212"/>
    </location>
</feature>
<evidence type="ECO:0000313" key="5">
    <source>
        <dbReference type="Proteomes" id="UP000243378"/>
    </source>
</evidence>
<dbReference type="Gene3D" id="3.40.50.300">
    <property type="entry name" value="P-loop containing nucleotide triphosphate hydrolases"/>
    <property type="match status" value="1"/>
</dbReference>
<dbReference type="Pfam" id="PF05707">
    <property type="entry name" value="Zot"/>
    <property type="match status" value="1"/>
</dbReference>
<name>A0A1G7NME8_9GAMM</name>
<dbReference type="RefSeq" id="WP_092368077.1">
    <property type="nucleotide sequence ID" value="NZ_FNBM01000004.1"/>
</dbReference>
<dbReference type="AlphaFoldDB" id="A0A1G7NME8"/>
<evidence type="ECO:0000256" key="2">
    <source>
        <dbReference type="SAM" id="Phobius"/>
    </source>
</evidence>
<dbReference type="OrthoDB" id="6280543at2"/>
<evidence type="ECO:0000256" key="1">
    <source>
        <dbReference type="SAM" id="MobiDB-lite"/>
    </source>
</evidence>
<dbReference type="InterPro" id="IPR027417">
    <property type="entry name" value="P-loop_NTPase"/>
</dbReference>
<feature type="transmembrane region" description="Helical" evidence="2">
    <location>
        <begin position="229"/>
        <end position="251"/>
    </location>
</feature>
<keyword evidence="2" id="KW-0812">Transmembrane</keyword>
<proteinExistence type="predicted"/>
<dbReference type="Proteomes" id="UP000243378">
    <property type="component" value="Unassembled WGS sequence"/>
</dbReference>